<gene>
    <name evidence="1" type="ORF">LCGC14_2669760</name>
</gene>
<proteinExistence type="predicted"/>
<sequence length="278" mass="32770">PKEDNGFFEDNFYFTTIMLDALVGNTCVALKRDNSKIIALEKERLLYYGRPSKIRLPLYPNGVKGIEYRSPSNFWVTNPDHNKIVLLMTNCVYNLMLNSGDASRFMSDKYFTERYCKEVNDLVEQGECVLEENKKEKYEVTETQEEYLLIYHEYFVLNWKWSDICLHHNCSKSKVSIAVRWVIDNKMKFPAMYLIKGAIDAITVRLKKNKEMYDKESNKKRYRDNSFVVALVKELREDEKTLLKLQEIYTAEDTDENRLSAGQVLKLITEVQKENIKK</sequence>
<name>A0A0F8ZPE3_9ZZZZ</name>
<reference evidence="1" key="1">
    <citation type="journal article" date="2015" name="Nature">
        <title>Complex archaea that bridge the gap between prokaryotes and eukaryotes.</title>
        <authorList>
            <person name="Spang A."/>
            <person name="Saw J.H."/>
            <person name="Jorgensen S.L."/>
            <person name="Zaremba-Niedzwiedzka K."/>
            <person name="Martijn J."/>
            <person name="Lind A.E."/>
            <person name="van Eijk R."/>
            <person name="Schleper C."/>
            <person name="Guy L."/>
            <person name="Ettema T.J."/>
        </authorList>
    </citation>
    <scope>NUCLEOTIDE SEQUENCE</scope>
</reference>
<feature type="non-terminal residue" evidence="1">
    <location>
        <position position="1"/>
    </location>
</feature>
<protein>
    <submittedName>
        <fullName evidence="1">Uncharacterized protein</fullName>
    </submittedName>
</protein>
<dbReference type="EMBL" id="LAZR01046779">
    <property type="protein sequence ID" value="KKK95742.1"/>
    <property type="molecule type" value="Genomic_DNA"/>
</dbReference>
<comment type="caution">
    <text evidence="1">The sequence shown here is derived from an EMBL/GenBank/DDBJ whole genome shotgun (WGS) entry which is preliminary data.</text>
</comment>
<accession>A0A0F8ZPE3</accession>
<evidence type="ECO:0000313" key="1">
    <source>
        <dbReference type="EMBL" id="KKK95742.1"/>
    </source>
</evidence>
<organism evidence="1">
    <name type="scientific">marine sediment metagenome</name>
    <dbReference type="NCBI Taxonomy" id="412755"/>
    <lineage>
        <taxon>unclassified sequences</taxon>
        <taxon>metagenomes</taxon>
        <taxon>ecological metagenomes</taxon>
    </lineage>
</organism>
<dbReference type="AlphaFoldDB" id="A0A0F8ZPE3"/>